<proteinExistence type="predicted"/>
<name>A0A2G9YD25_9BACT</name>
<evidence type="ECO:0000313" key="1">
    <source>
        <dbReference type="EMBL" id="PIP17149.1"/>
    </source>
</evidence>
<sequence length="210" mass="24692">MLVFIDESGDPGLKIEKGSSKFFTVSLVIFEDKDEALACDQRITLLKRELGWKEDSEFHFKRNSDNVRRAFLKAVAPYNFFYYGIVINKDPKKLWGEGFRNKSSFYKYACSLVFQNAKDKLENSTVVIDKSGNLDFRRQLAKYLRRKLNEEGKKLIKKVKMQRSRGNNLLQLADYIAGVINRSVQSRKKFAIEYRRIIAHREIYIQTWPK</sequence>
<gene>
    <name evidence="1" type="ORF">COX44_01490</name>
</gene>
<dbReference type="Pfam" id="PF12686">
    <property type="entry name" value="DUF3800"/>
    <property type="match status" value="1"/>
</dbReference>
<organism evidence="1 2">
    <name type="scientific">Candidatus Portnoybacteria bacterium CG23_combo_of_CG06-09_8_20_14_all_37_13</name>
    <dbReference type="NCBI Taxonomy" id="1974819"/>
    <lineage>
        <taxon>Bacteria</taxon>
        <taxon>Candidatus Portnoyibacteriota</taxon>
    </lineage>
</organism>
<comment type="caution">
    <text evidence="1">The sequence shown here is derived from an EMBL/GenBank/DDBJ whole genome shotgun (WGS) entry which is preliminary data.</text>
</comment>
<evidence type="ECO:0000313" key="2">
    <source>
        <dbReference type="Proteomes" id="UP000231480"/>
    </source>
</evidence>
<accession>A0A2G9YD25</accession>
<protein>
    <recommendedName>
        <fullName evidence="3">DUF3800 domain-containing protein</fullName>
    </recommendedName>
</protein>
<dbReference type="EMBL" id="PCRH01000033">
    <property type="protein sequence ID" value="PIP17149.1"/>
    <property type="molecule type" value="Genomic_DNA"/>
</dbReference>
<evidence type="ECO:0008006" key="3">
    <source>
        <dbReference type="Google" id="ProtNLM"/>
    </source>
</evidence>
<reference evidence="1 2" key="1">
    <citation type="submission" date="2017-09" db="EMBL/GenBank/DDBJ databases">
        <title>Depth-based differentiation of microbial function through sediment-hosted aquifers and enrichment of novel symbionts in the deep terrestrial subsurface.</title>
        <authorList>
            <person name="Probst A.J."/>
            <person name="Ladd B."/>
            <person name="Jarett J.K."/>
            <person name="Geller-Mcgrath D.E."/>
            <person name="Sieber C.M."/>
            <person name="Emerson J.B."/>
            <person name="Anantharaman K."/>
            <person name="Thomas B.C."/>
            <person name="Malmstrom R."/>
            <person name="Stieglmeier M."/>
            <person name="Klingl A."/>
            <person name="Woyke T."/>
            <person name="Ryan C.M."/>
            <person name="Banfield J.F."/>
        </authorList>
    </citation>
    <scope>NUCLEOTIDE SEQUENCE [LARGE SCALE GENOMIC DNA]</scope>
    <source>
        <strain evidence="1">CG23_combo_of_CG06-09_8_20_14_all_37_13</strain>
    </source>
</reference>
<dbReference type="AlphaFoldDB" id="A0A2G9YD25"/>
<dbReference type="Proteomes" id="UP000231480">
    <property type="component" value="Unassembled WGS sequence"/>
</dbReference>
<dbReference type="InterPro" id="IPR024524">
    <property type="entry name" value="DUF3800"/>
</dbReference>